<dbReference type="Proteomes" id="UP001326199">
    <property type="component" value="Unassembled WGS sequence"/>
</dbReference>
<feature type="chain" id="PRO_5045750777" evidence="2">
    <location>
        <begin position="35"/>
        <end position="152"/>
    </location>
</feature>
<gene>
    <name evidence="3" type="ORF">QC763_0086820</name>
</gene>
<evidence type="ECO:0000313" key="3">
    <source>
        <dbReference type="EMBL" id="KAK4664517.1"/>
    </source>
</evidence>
<name>A0ABR0H905_9PEZI</name>
<proteinExistence type="predicted"/>
<keyword evidence="4" id="KW-1185">Reference proteome</keyword>
<evidence type="ECO:0000256" key="1">
    <source>
        <dbReference type="SAM" id="MobiDB-lite"/>
    </source>
</evidence>
<dbReference type="GeneID" id="87926390"/>
<feature type="region of interest" description="Disordered" evidence="1">
    <location>
        <begin position="120"/>
        <end position="152"/>
    </location>
</feature>
<sequence>MATNHRRQHRPFSALSVVPLANQILLLFFASTDTQPPSAHTRTTLARDKFSSQHHPSQAYLTHKSLATMAPKSIEEAKNRAEQGIQKSWDAMGSLMGLVDDLDSFNQELKQIFESYKNIPIPPGFRQGGHLPKQEPTPPADSREQGSSSQLF</sequence>
<comment type="caution">
    <text evidence="3">The sequence shown here is derived from an EMBL/GenBank/DDBJ whole genome shotgun (WGS) entry which is preliminary data.</text>
</comment>
<protein>
    <submittedName>
        <fullName evidence="3">Uncharacterized protein</fullName>
    </submittedName>
</protein>
<dbReference type="EMBL" id="JAFFHB010000007">
    <property type="protein sequence ID" value="KAK4664517.1"/>
    <property type="molecule type" value="Genomic_DNA"/>
</dbReference>
<evidence type="ECO:0000313" key="4">
    <source>
        <dbReference type="Proteomes" id="UP001326199"/>
    </source>
</evidence>
<organism evidence="3 4">
    <name type="scientific">Podospora pseudopauciseta</name>
    <dbReference type="NCBI Taxonomy" id="2093780"/>
    <lineage>
        <taxon>Eukaryota</taxon>
        <taxon>Fungi</taxon>
        <taxon>Dikarya</taxon>
        <taxon>Ascomycota</taxon>
        <taxon>Pezizomycotina</taxon>
        <taxon>Sordariomycetes</taxon>
        <taxon>Sordariomycetidae</taxon>
        <taxon>Sordariales</taxon>
        <taxon>Podosporaceae</taxon>
        <taxon>Podospora</taxon>
    </lineage>
</organism>
<accession>A0ABR0H905</accession>
<feature type="signal peptide" evidence="2">
    <location>
        <begin position="1"/>
        <end position="34"/>
    </location>
</feature>
<reference evidence="3 4" key="1">
    <citation type="journal article" date="2023" name="bioRxiv">
        <title>High-quality genome assemblies of four members of thePodospora anserinaspecies complex.</title>
        <authorList>
            <person name="Ament-Velasquez S.L."/>
            <person name="Vogan A.A."/>
            <person name="Wallerman O."/>
            <person name="Hartmann F."/>
            <person name="Gautier V."/>
            <person name="Silar P."/>
            <person name="Giraud T."/>
            <person name="Johannesson H."/>
        </authorList>
    </citation>
    <scope>NUCLEOTIDE SEQUENCE [LARGE SCALE GENOMIC DNA]</scope>
    <source>
        <strain evidence="3 4">CBS 411.78</strain>
    </source>
</reference>
<keyword evidence="2" id="KW-0732">Signal</keyword>
<dbReference type="RefSeq" id="XP_062764483.1">
    <property type="nucleotide sequence ID" value="XM_062906197.1"/>
</dbReference>
<evidence type="ECO:0000256" key="2">
    <source>
        <dbReference type="SAM" id="SignalP"/>
    </source>
</evidence>